<proteinExistence type="predicted"/>
<keyword evidence="2" id="KW-1185">Reference proteome</keyword>
<dbReference type="Proteomes" id="UP000036458">
    <property type="component" value="Chromosome"/>
</dbReference>
<accession>A0A0H4W648</accession>
<protein>
    <recommendedName>
        <fullName evidence="3">XrtN system VIT domain-containing protein</fullName>
    </recommendedName>
</protein>
<dbReference type="InterPro" id="IPR031005">
    <property type="entry name" value="Sorted_by_XrtN"/>
</dbReference>
<evidence type="ECO:0000313" key="1">
    <source>
        <dbReference type="EMBL" id="AKQ45911.1"/>
    </source>
</evidence>
<evidence type="ECO:0000313" key="2">
    <source>
        <dbReference type="Proteomes" id="UP000036458"/>
    </source>
</evidence>
<dbReference type="EMBL" id="CP010777">
    <property type="protein sequence ID" value="AKQ45911.1"/>
    <property type="molecule type" value="Genomic_DNA"/>
</dbReference>
<dbReference type="KEGG" id="ruf:TH63_10065"/>
<dbReference type="STRING" id="1379910.TH63_10065"/>
<organism evidence="1 2">
    <name type="scientific">Rufibacter radiotolerans</name>
    <dbReference type="NCBI Taxonomy" id="1379910"/>
    <lineage>
        <taxon>Bacteria</taxon>
        <taxon>Pseudomonadati</taxon>
        <taxon>Bacteroidota</taxon>
        <taxon>Cytophagia</taxon>
        <taxon>Cytophagales</taxon>
        <taxon>Hymenobacteraceae</taxon>
        <taxon>Rufibacter</taxon>
    </lineage>
</organism>
<dbReference type="AlphaFoldDB" id="A0A0H4W648"/>
<sequence length="253" mass="28449">MTLLTDQNREEIFRQSQALTYSLFPLHLVANPEQALIISKGTENSPNLKDLQDSRFAADFAKTAPKRQPIRFFQLGTLTSPYIKTIKELSVIQHTHGTTAHLASLLREQRFPEPKQNDNSVVLEEAGVTITRTSLSEIESKKPKAPASDHLLRLFAYNHLLQQIGPKYFQKEYLEENLIEEATQANVVSPLSSLVVLETKEDYKRFGITDSKNSLGNASLKSSGAVPEPHEWVLIILVVLVVSFTLLKQRVIS</sequence>
<dbReference type="RefSeq" id="WP_048920838.1">
    <property type="nucleotide sequence ID" value="NZ_CP010777.1"/>
</dbReference>
<name>A0A0H4W648_9BACT</name>
<dbReference type="PATRIC" id="fig|1379910.4.peg.2184"/>
<gene>
    <name evidence="1" type="ORF">TH63_10065</name>
</gene>
<reference evidence="1 2" key="1">
    <citation type="submission" date="2015-01" db="EMBL/GenBank/DDBJ databases">
        <title>Rufibacter sp./DG31D/ whole genome sequencing.</title>
        <authorList>
            <person name="Kim M.K."/>
            <person name="Srinivasan S."/>
            <person name="Lee J.-J."/>
        </authorList>
    </citation>
    <scope>NUCLEOTIDE SEQUENCE [LARGE SCALE GENOMIC DNA]</scope>
    <source>
        <strain evidence="1 2">DG31D</strain>
    </source>
</reference>
<evidence type="ECO:0008006" key="3">
    <source>
        <dbReference type="Google" id="ProtNLM"/>
    </source>
</evidence>
<dbReference type="NCBIfam" id="TIGR04477">
    <property type="entry name" value="sorted_by_XrtN"/>
    <property type="match status" value="1"/>
</dbReference>